<feature type="region of interest" description="Disordered" evidence="7">
    <location>
        <begin position="440"/>
        <end position="467"/>
    </location>
</feature>
<dbReference type="InterPro" id="IPR004274">
    <property type="entry name" value="FCP1_dom"/>
</dbReference>
<sequence>MDTGKIFLPPNIALPCKLKWAVDNNSIVSSNQIIAFLIETGNDRIDAERTGESHTQRPLIGQWPTDEGSSERRNFHLGSNEADVTPYGKSKNGEEGATRLATQNDNNCENTLTNVCEEIRSSVGDHYTENLLRRDSVDGVASQGTFPDRETSTDTGDNLDVGNNQSEERRNESTNEKNNFINLILNNKNNCDIKKNSYVTLRSSSYGRIRIIKQNPFSEKDEYIHINSPNELLCEISDERCNHEVIFSGLCTNCFLNQEEINKNKEEQKYFLSPGFLTNEKELYINTDKVIDLEKERISNIIKNRKLCLVLDLDNTLLHASFFVISININSDVINITTDIDEELEGELGCAGGGDKDGGKCSGNGGGGKEDPIDHRIHYRSGNGNPPCSARLRDATISPHCVTDFPFEENCDSLEGGARNSKKEDNVEVEDETRGINVHGEEALPHGVQEFDAGGGPDGDGDCDGDEDCNGDNDCDDMLSPEMNQDEMYSIFCQKKNNGMDDMNKYQDIKSSYENYCDFLAKMNTINLLKHNGKFIHYENLKDKNIKKKIDKLEHSVLKTNVKHHKGSYTIYYKLRPGVIQFLQTMNRKYEIYLYTMGTLEHAKSCLLLLDPLKKFFGNRVFSRKDSVNGLKHLNRILPTYRSVSLCIDDSDYMWKESSSCIKVHGYNYFPEINFLEDIKRKPYFLTKFFAMAQSYLNFSSNLYGFINFKCSEYERMRIHRFRSVLYSECTSWGVPYNGSMALGGACQMVDQGCAEEGEDDLCEGEKLGPISGVAIGVAIGVSTGVATGVATGIPSRTSRGDSSQLSVYHFKAESTSVKEEREDALAVRRGNSLSGNSDSSNEDELDESFEDNFIDLDKEFETDSEEGDISVMDPKIESNSCNLNLQNGLEFLDDTQDYTKEKEVPMQHFSGEHVESTFIVGTKKGIVKRDHLSNFYPNDDTPDRVNNPNLFYMEKPTEENINNNFSPQSDNNFFVNAEGLNGRSPTSSVPLNDRSCAADLTSERFIPFEDEIIYKFISERNFRKYDNYVVGFLRSYFKGGRLTRGGEGKQEGFAEGDASADNSIGAEVGPQIGAGVDAEVDANVDAEVDADVDGEIDTEPYADIDADVGDDEEGLAVGGETVRENPHRRHREGKGDKEIKTEREDQQLYRGGRFRGEASSTQNTIKRVEKKIKKTKVKKLIHFGNLRKRKSTDLRTVNKSDDPSQPPPSTGRDSDQNLGKDGASNQNEYYESFCIPKNFNEGNYKDNDKQLHYLTAILDEIHHIFYKIFEHFKIHKTNERNEEDQIYNYFLRYPIVRTILIEFRRHVLKDCTFNVSQLSDEIRRSDFMDHILKLGGTINNENYTHILTVNNFIKNENWKDAKVTNLMWIERALYTWTKVDTKHYDMSSWDKMHRNFWDVIEYEEKKKKKMKSSVSK</sequence>
<dbReference type="Proteomes" id="UP000030640">
    <property type="component" value="Unassembled WGS sequence"/>
</dbReference>
<comment type="catalytic activity">
    <reaction evidence="5">
        <text>O-phospho-L-seryl-[protein] + H2O = L-seryl-[protein] + phosphate</text>
        <dbReference type="Rhea" id="RHEA:20629"/>
        <dbReference type="Rhea" id="RHEA-COMP:9863"/>
        <dbReference type="Rhea" id="RHEA-COMP:11604"/>
        <dbReference type="ChEBI" id="CHEBI:15377"/>
        <dbReference type="ChEBI" id="CHEBI:29999"/>
        <dbReference type="ChEBI" id="CHEBI:43474"/>
        <dbReference type="ChEBI" id="CHEBI:83421"/>
        <dbReference type="EC" id="3.1.3.16"/>
    </reaction>
</comment>
<feature type="region of interest" description="Disordered" evidence="7">
    <location>
        <begin position="1118"/>
        <end position="1165"/>
    </location>
</feature>
<dbReference type="SMART" id="SM00577">
    <property type="entry name" value="CPDc"/>
    <property type="match status" value="1"/>
</dbReference>
<dbReference type="RefSeq" id="XP_008815967.1">
    <property type="nucleotide sequence ID" value="XM_008817745.1"/>
</dbReference>
<organism evidence="9 10">
    <name type="scientific">Plasmodium inui San Antonio 1</name>
    <dbReference type="NCBI Taxonomy" id="1237626"/>
    <lineage>
        <taxon>Eukaryota</taxon>
        <taxon>Sar</taxon>
        <taxon>Alveolata</taxon>
        <taxon>Apicomplexa</taxon>
        <taxon>Aconoidasida</taxon>
        <taxon>Haemosporida</taxon>
        <taxon>Plasmodiidae</taxon>
        <taxon>Plasmodium</taxon>
        <taxon>Plasmodium (Plasmodium)</taxon>
    </lineage>
</organism>
<dbReference type="PROSITE" id="PS50969">
    <property type="entry name" value="FCP1"/>
    <property type="match status" value="1"/>
</dbReference>
<proteinExistence type="predicted"/>
<feature type="region of interest" description="Disordered" evidence="7">
    <location>
        <begin position="414"/>
        <end position="433"/>
    </location>
</feature>
<dbReference type="VEuPathDB" id="PlasmoDB:C922_02146"/>
<dbReference type="EC" id="3.1.3.16" evidence="2"/>
<feature type="region of interest" description="Disordered" evidence="7">
    <location>
        <begin position="49"/>
        <end position="101"/>
    </location>
</feature>
<dbReference type="SUPFAM" id="SSF52113">
    <property type="entry name" value="BRCT domain"/>
    <property type="match status" value="1"/>
</dbReference>
<dbReference type="InterPro" id="IPR039189">
    <property type="entry name" value="Fcp1"/>
</dbReference>
<keyword evidence="4" id="KW-0539">Nucleus</keyword>
<dbReference type="EMBL" id="KI965466">
    <property type="protein sequence ID" value="EUD67440.1"/>
    <property type="molecule type" value="Genomic_DNA"/>
</dbReference>
<feature type="compositionally biased region" description="Basic and acidic residues" evidence="7">
    <location>
        <begin position="1192"/>
        <end position="1203"/>
    </location>
</feature>
<gene>
    <name evidence="9" type="ORF">C922_02146</name>
</gene>
<feature type="region of interest" description="Disordered" evidence="7">
    <location>
        <begin position="134"/>
        <end position="175"/>
    </location>
</feature>
<evidence type="ECO:0000256" key="4">
    <source>
        <dbReference type="ARBA" id="ARBA00023242"/>
    </source>
</evidence>
<evidence type="ECO:0000256" key="6">
    <source>
        <dbReference type="ARBA" id="ARBA00048336"/>
    </source>
</evidence>
<dbReference type="InterPro" id="IPR036420">
    <property type="entry name" value="BRCT_dom_sf"/>
</dbReference>
<comment type="catalytic activity">
    <reaction evidence="6">
        <text>O-phospho-L-threonyl-[protein] + H2O = L-threonyl-[protein] + phosphate</text>
        <dbReference type="Rhea" id="RHEA:47004"/>
        <dbReference type="Rhea" id="RHEA-COMP:11060"/>
        <dbReference type="Rhea" id="RHEA-COMP:11605"/>
        <dbReference type="ChEBI" id="CHEBI:15377"/>
        <dbReference type="ChEBI" id="CHEBI:30013"/>
        <dbReference type="ChEBI" id="CHEBI:43474"/>
        <dbReference type="ChEBI" id="CHEBI:61977"/>
        <dbReference type="EC" id="3.1.3.16"/>
    </reaction>
</comment>
<keyword evidence="3" id="KW-0378">Hydrolase</keyword>
<dbReference type="GO" id="GO:0005634">
    <property type="term" value="C:nucleus"/>
    <property type="evidence" value="ECO:0007669"/>
    <property type="project" value="UniProtKB-SubCell"/>
</dbReference>
<feature type="region of interest" description="Disordered" evidence="7">
    <location>
        <begin position="1192"/>
        <end position="1223"/>
    </location>
</feature>
<evidence type="ECO:0000256" key="2">
    <source>
        <dbReference type="ARBA" id="ARBA00013081"/>
    </source>
</evidence>
<name>W7A6N4_9APIC</name>
<evidence type="ECO:0000256" key="3">
    <source>
        <dbReference type="ARBA" id="ARBA00022801"/>
    </source>
</evidence>
<evidence type="ECO:0000259" key="8">
    <source>
        <dbReference type="PROSITE" id="PS50969"/>
    </source>
</evidence>
<feature type="compositionally biased region" description="Basic and acidic residues" evidence="7">
    <location>
        <begin position="1134"/>
        <end position="1148"/>
    </location>
</feature>
<comment type="subcellular location">
    <subcellularLocation>
        <location evidence="1">Nucleus</location>
    </subcellularLocation>
</comment>
<protein>
    <recommendedName>
        <fullName evidence="2">protein-serine/threonine phosphatase</fullName>
        <ecNumber evidence="2">3.1.3.16</ecNumber>
    </recommendedName>
</protein>
<dbReference type="OrthoDB" id="10249888at2759"/>
<dbReference type="InterPro" id="IPR036412">
    <property type="entry name" value="HAD-like_sf"/>
</dbReference>
<dbReference type="SUPFAM" id="SSF56784">
    <property type="entry name" value="HAD-like"/>
    <property type="match status" value="1"/>
</dbReference>
<evidence type="ECO:0000256" key="5">
    <source>
        <dbReference type="ARBA" id="ARBA00047761"/>
    </source>
</evidence>
<feature type="compositionally biased region" description="Basic and acidic residues" evidence="7">
    <location>
        <begin position="166"/>
        <end position="175"/>
    </location>
</feature>
<evidence type="ECO:0000313" key="9">
    <source>
        <dbReference type="EMBL" id="EUD67440.1"/>
    </source>
</evidence>
<keyword evidence="10" id="KW-1185">Reference proteome</keyword>
<evidence type="ECO:0000256" key="1">
    <source>
        <dbReference type="ARBA" id="ARBA00004123"/>
    </source>
</evidence>
<feature type="region of interest" description="Disordered" evidence="7">
    <location>
        <begin position="820"/>
        <end position="847"/>
    </location>
</feature>
<dbReference type="PANTHER" id="PTHR23081">
    <property type="entry name" value="RNA POLYMERASE II CTD PHOSPHATASE"/>
    <property type="match status" value="1"/>
</dbReference>
<feature type="compositionally biased region" description="Low complexity" evidence="7">
    <location>
        <begin position="831"/>
        <end position="840"/>
    </location>
</feature>
<dbReference type="Pfam" id="PF03031">
    <property type="entry name" value="NIF"/>
    <property type="match status" value="1"/>
</dbReference>
<feature type="compositionally biased region" description="Polar residues" evidence="7">
    <location>
        <begin position="153"/>
        <end position="165"/>
    </location>
</feature>
<reference evidence="9 10" key="1">
    <citation type="submission" date="2013-02" db="EMBL/GenBank/DDBJ databases">
        <title>The Genome Sequence of Plasmodium inui San Antonio 1.</title>
        <authorList>
            <consortium name="The Broad Institute Genome Sequencing Platform"/>
            <consortium name="The Broad Institute Genome Sequencing Center for Infectious Disease"/>
            <person name="Neafsey D."/>
            <person name="Cheeseman I."/>
            <person name="Volkman S."/>
            <person name="Adams J."/>
            <person name="Walker B."/>
            <person name="Young S.K."/>
            <person name="Zeng Q."/>
            <person name="Gargeya S."/>
            <person name="Fitzgerald M."/>
            <person name="Haas B."/>
            <person name="Abouelleil A."/>
            <person name="Alvarado L."/>
            <person name="Arachchi H.M."/>
            <person name="Berlin A.M."/>
            <person name="Chapman S.B."/>
            <person name="Dewar J."/>
            <person name="Goldberg J."/>
            <person name="Griggs A."/>
            <person name="Gujja S."/>
            <person name="Hansen M."/>
            <person name="Howarth C."/>
            <person name="Imamovic A."/>
            <person name="Larimer J."/>
            <person name="McCowan C."/>
            <person name="Murphy C."/>
            <person name="Neiman D."/>
            <person name="Pearson M."/>
            <person name="Priest M."/>
            <person name="Roberts A."/>
            <person name="Saif S."/>
            <person name="Shea T."/>
            <person name="Sisk P."/>
            <person name="Sykes S."/>
            <person name="Wortman J."/>
            <person name="Nusbaum C."/>
            <person name="Birren B."/>
        </authorList>
    </citation>
    <scope>NUCLEOTIDE SEQUENCE [LARGE SCALE GENOMIC DNA]</scope>
    <source>
        <strain evidence="9 10">San Antonio 1</strain>
    </source>
</reference>
<evidence type="ECO:0000256" key="7">
    <source>
        <dbReference type="SAM" id="MobiDB-lite"/>
    </source>
</evidence>
<dbReference type="PANTHER" id="PTHR23081:SF36">
    <property type="entry name" value="RNA POLYMERASE II SUBUNIT A C-TERMINAL DOMAIN PHOSPHATASE"/>
    <property type="match status" value="1"/>
</dbReference>
<accession>W7A6N4</accession>
<dbReference type="GeneID" id="20037420"/>
<dbReference type="InterPro" id="IPR023214">
    <property type="entry name" value="HAD_sf"/>
</dbReference>
<evidence type="ECO:0000313" key="10">
    <source>
        <dbReference type="Proteomes" id="UP000030640"/>
    </source>
</evidence>
<feature type="domain" description="FCP1 homology" evidence="8">
    <location>
        <begin position="542"/>
        <end position="688"/>
    </location>
</feature>
<dbReference type="GO" id="GO:0008420">
    <property type="term" value="F:RNA polymerase II CTD heptapeptide repeat phosphatase activity"/>
    <property type="evidence" value="ECO:0007669"/>
    <property type="project" value="InterPro"/>
</dbReference>
<dbReference type="Gene3D" id="3.40.50.1000">
    <property type="entry name" value="HAD superfamily/HAD-like"/>
    <property type="match status" value="2"/>
</dbReference>